<sequence length="206" mass="22742">MRSLLDGRDGHSQWKHGSTLSVVRINVKSTFDGCRWVLTGDGAKEDDGSVSHSPRTIHSTIHYTGALLSPPPPPPNPRKNLSTLSIRNTAPTTGTSLKLAAAIGKNCPNKYTNPYTCNTIPTIPHRIMTKTNPPKKARMPRNRSLREKKRTAGEEEDVAECEEGGVEEEEGAEEEEGDDMGRDEGMETRMGMGRCWKGAEKEETRE</sequence>
<name>A0ABD3PIK5_9STRA</name>
<feature type="compositionally biased region" description="Acidic residues" evidence="1">
    <location>
        <begin position="154"/>
        <end position="178"/>
    </location>
</feature>
<evidence type="ECO:0000313" key="2">
    <source>
        <dbReference type="EMBL" id="KAL3787577.1"/>
    </source>
</evidence>
<accession>A0ABD3PIK5</accession>
<feature type="compositionally biased region" description="Basic residues" evidence="1">
    <location>
        <begin position="133"/>
        <end position="149"/>
    </location>
</feature>
<dbReference type="Proteomes" id="UP001516023">
    <property type="component" value="Unassembled WGS sequence"/>
</dbReference>
<comment type="caution">
    <text evidence="2">The sequence shown here is derived from an EMBL/GenBank/DDBJ whole genome shotgun (WGS) entry which is preliminary data.</text>
</comment>
<proteinExistence type="predicted"/>
<protein>
    <submittedName>
        <fullName evidence="2">Uncharacterized protein</fullName>
    </submittedName>
</protein>
<gene>
    <name evidence="2" type="ORF">HJC23_000065</name>
</gene>
<evidence type="ECO:0000313" key="3">
    <source>
        <dbReference type="Proteomes" id="UP001516023"/>
    </source>
</evidence>
<dbReference type="AlphaFoldDB" id="A0ABD3PIK5"/>
<reference evidence="2 3" key="1">
    <citation type="journal article" date="2020" name="G3 (Bethesda)">
        <title>Improved Reference Genome for Cyclotella cryptica CCMP332, a Model for Cell Wall Morphogenesis, Salinity Adaptation, and Lipid Production in Diatoms (Bacillariophyta).</title>
        <authorList>
            <person name="Roberts W.R."/>
            <person name="Downey K.M."/>
            <person name="Ruck E.C."/>
            <person name="Traller J.C."/>
            <person name="Alverson A.J."/>
        </authorList>
    </citation>
    <scope>NUCLEOTIDE SEQUENCE [LARGE SCALE GENOMIC DNA]</scope>
    <source>
        <strain evidence="2 3">CCMP332</strain>
    </source>
</reference>
<dbReference type="EMBL" id="JABMIG020000172">
    <property type="protein sequence ID" value="KAL3787577.1"/>
    <property type="molecule type" value="Genomic_DNA"/>
</dbReference>
<organism evidence="2 3">
    <name type="scientific">Cyclotella cryptica</name>
    <dbReference type="NCBI Taxonomy" id="29204"/>
    <lineage>
        <taxon>Eukaryota</taxon>
        <taxon>Sar</taxon>
        <taxon>Stramenopiles</taxon>
        <taxon>Ochrophyta</taxon>
        <taxon>Bacillariophyta</taxon>
        <taxon>Coscinodiscophyceae</taxon>
        <taxon>Thalassiosirophycidae</taxon>
        <taxon>Stephanodiscales</taxon>
        <taxon>Stephanodiscaceae</taxon>
        <taxon>Cyclotella</taxon>
    </lineage>
</organism>
<evidence type="ECO:0000256" key="1">
    <source>
        <dbReference type="SAM" id="MobiDB-lite"/>
    </source>
</evidence>
<keyword evidence="3" id="KW-1185">Reference proteome</keyword>
<feature type="region of interest" description="Disordered" evidence="1">
    <location>
        <begin position="125"/>
        <end position="206"/>
    </location>
</feature>
<feature type="compositionally biased region" description="Basic and acidic residues" evidence="1">
    <location>
        <begin position="197"/>
        <end position="206"/>
    </location>
</feature>